<dbReference type="EMBL" id="UINC01051602">
    <property type="protein sequence ID" value="SVB65958.1"/>
    <property type="molecule type" value="Genomic_DNA"/>
</dbReference>
<dbReference type="AlphaFoldDB" id="A0A382FS96"/>
<evidence type="ECO:0000313" key="2">
    <source>
        <dbReference type="EMBL" id="SVB65958.1"/>
    </source>
</evidence>
<dbReference type="Pfam" id="PF00296">
    <property type="entry name" value="Bac_luciferase"/>
    <property type="match status" value="1"/>
</dbReference>
<organism evidence="2">
    <name type="scientific">marine metagenome</name>
    <dbReference type="NCBI Taxonomy" id="408172"/>
    <lineage>
        <taxon>unclassified sequences</taxon>
        <taxon>metagenomes</taxon>
        <taxon>ecological metagenomes</taxon>
    </lineage>
</organism>
<accession>A0A382FS96</accession>
<reference evidence="2" key="1">
    <citation type="submission" date="2018-05" db="EMBL/GenBank/DDBJ databases">
        <authorList>
            <person name="Lanie J.A."/>
            <person name="Ng W.-L."/>
            <person name="Kazmierczak K.M."/>
            <person name="Andrzejewski T.M."/>
            <person name="Davidsen T.M."/>
            <person name="Wayne K.J."/>
            <person name="Tettelin H."/>
            <person name="Glass J.I."/>
            <person name="Rusch D."/>
            <person name="Podicherti R."/>
            <person name="Tsui H.-C.T."/>
            <person name="Winkler M.E."/>
        </authorList>
    </citation>
    <scope>NUCLEOTIDE SEQUENCE</scope>
</reference>
<gene>
    <name evidence="2" type="ORF">METZ01_LOCUS218812</name>
</gene>
<evidence type="ECO:0000259" key="1">
    <source>
        <dbReference type="Pfam" id="PF00296"/>
    </source>
</evidence>
<dbReference type="PANTHER" id="PTHR30137">
    <property type="entry name" value="LUCIFERASE-LIKE MONOOXYGENASE"/>
    <property type="match status" value="1"/>
</dbReference>
<dbReference type="GO" id="GO:0005829">
    <property type="term" value="C:cytosol"/>
    <property type="evidence" value="ECO:0007669"/>
    <property type="project" value="TreeGrafter"/>
</dbReference>
<feature type="domain" description="Luciferase-like" evidence="1">
    <location>
        <begin position="44"/>
        <end position="321"/>
    </location>
</feature>
<dbReference type="InterPro" id="IPR036661">
    <property type="entry name" value="Luciferase-like_sf"/>
</dbReference>
<dbReference type="InterPro" id="IPR011251">
    <property type="entry name" value="Luciferase-like_dom"/>
</dbReference>
<dbReference type="GO" id="GO:0016705">
    <property type="term" value="F:oxidoreductase activity, acting on paired donors, with incorporation or reduction of molecular oxygen"/>
    <property type="evidence" value="ECO:0007669"/>
    <property type="project" value="InterPro"/>
</dbReference>
<dbReference type="InterPro" id="IPR050766">
    <property type="entry name" value="Bact_Lucif_Oxidored"/>
</dbReference>
<sequence>MAAPKVILQLYPVIPAEGETADEQFEYRKKHRPVGANNEAYHKILHEWTDIVKAADKIGAWGVSTIEHHFHSEGYEVGPNPGVLNAYWASQVNCHVGALGYVMATQDPIRVAEETAIIDHLTKGKYFVGFARGYQARWANVLGQFSDTVATLSDGGAGDKKNRDIFEERVEMVLDFWTEEGSRKKGNYYQVPYPFEEGVTGYPAAQTASEAGVEGEVAEDGSIQRVAVLPKPYQKPYPRCFVAAMKSLETISFCAKHGFIPTYFMKDDDMASCFDMYVDEARKHGRSYIRGQNQNIVRWCHVAKDQADFERKLLVYDLDIYTNFYGPFFPQLPTGDEATRIESIKKSGIFLGGTVDDCIRIWQETYSKAPAEYITLIYHWAQQPVDDMLEEFDLFVNKVVPELEAPDYRVAAE</sequence>
<proteinExistence type="predicted"/>
<dbReference type="SUPFAM" id="SSF51679">
    <property type="entry name" value="Bacterial luciferase-like"/>
    <property type="match status" value="1"/>
</dbReference>
<dbReference type="PANTHER" id="PTHR30137:SF6">
    <property type="entry name" value="LUCIFERASE-LIKE MONOOXYGENASE"/>
    <property type="match status" value="1"/>
</dbReference>
<name>A0A382FS96_9ZZZZ</name>
<dbReference type="Gene3D" id="3.20.20.30">
    <property type="entry name" value="Luciferase-like domain"/>
    <property type="match status" value="1"/>
</dbReference>
<protein>
    <recommendedName>
        <fullName evidence="1">Luciferase-like domain-containing protein</fullName>
    </recommendedName>
</protein>